<dbReference type="Proteomes" id="UP000631114">
    <property type="component" value="Unassembled WGS sequence"/>
</dbReference>
<evidence type="ECO:0000256" key="1">
    <source>
        <dbReference type="SAM" id="MobiDB-lite"/>
    </source>
</evidence>
<evidence type="ECO:0000313" key="3">
    <source>
        <dbReference type="Proteomes" id="UP000631114"/>
    </source>
</evidence>
<dbReference type="AlphaFoldDB" id="A0A835LJ35"/>
<gene>
    <name evidence="2" type="ORF">IFM89_018919</name>
</gene>
<dbReference type="EMBL" id="JADFTS010000007">
    <property type="protein sequence ID" value="KAF9597473.1"/>
    <property type="molecule type" value="Genomic_DNA"/>
</dbReference>
<organism evidence="2 3">
    <name type="scientific">Coptis chinensis</name>
    <dbReference type="NCBI Taxonomy" id="261450"/>
    <lineage>
        <taxon>Eukaryota</taxon>
        <taxon>Viridiplantae</taxon>
        <taxon>Streptophyta</taxon>
        <taxon>Embryophyta</taxon>
        <taxon>Tracheophyta</taxon>
        <taxon>Spermatophyta</taxon>
        <taxon>Magnoliopsida</taxon>
        <taxon>Ranunculales</taxon>
        <taxon>Ranunculaceae</taxon>
        <taxon>Coptidoideae</taxon>
        <taxon>Coptis</taxon>
    </lineage>
</organism>
<feature type="compositionally biased region" description="Polar residues" evidence="1">
    <location>
        <begin position="70"/>
        <end position="101"/>
    </location>
</feature>
<comment type="caution">
    <text evidence="2">The sequence shown here is derived from an EMBL/GenBank/DDBJ whole genome shotgun (WGS) entry which is preliminary data.</text>
</comment>
<dbReference type="PANTHER" id="PTHR33738:SF8">
    <property type="entry name" value="OS05G0454500 PROTEIN"/>
    <property type="match status" value="1"/>
</dbReference>
<accession>A0A835LJ35</accession>
<dbReference type="PANTHER" id="PTHR33738">
    <property type="entry name" value="EMB|CAB82975.1"/>
    <property type="match status" value="1"/>
</dbReference>
<keyword evidence="3" id="KW-1185">Reference proteome</keyword>
<feature type="region of interest" description="Disordered" evidence="1">
    <location>
        <begin position="130"/>
        <end position="155"/>
    </location>
</feature>
<evidence type="ECO:0000313" key="2">
    <source>
        <dbReference type="EMBL" id="KAF9597473.1"/>
    </source>
</evidence>
<dbReference type="OrthoDB" id="1733797at2759"/>
<feature type="compositionally biased region" description="Low complexity" evidence="1">
    <location>
        <begin position="33"/>
        <end position="45"/>
    </location>
</feature>
<reference evidence="2 3" key="1">
    <citation type="submission" date="2020-10" db="EMBL/GenBank/DDBJ databases">
        <title>The Coptis chinensis genome and diversification of protoberbering-type alkaloids.</title>
        <authorList>
            <person name="Wang B."/>
            <person name="Shu S."/>
            <person name="Song C."/>
            <person name="Liu Y."/>
        </authorList>
    </citation>
    <scope>NUCLEOTIDE SEQUENCE [LARGE SCALE GENOMIC DNA]</scope>
    <source>
        <strain evidence="2">HL-2020</strain>
        <tissue evidence="2">Leaf</tissue>
    </source>
</reference>
<sequence length="233" mass="24890">MEGGKKPTASSSSSSSPSTGSSISNELFGPKGGSSSSKNNSSTGSFDSVFAHPSTYSRSEVIGSWRKQDSGNQGWNKQDSTGNASQTTGGQGQNTSNRGQSSIFQDERVEPHYLSSSIFYGAQDVYSNQSTTRSSVPAQTYKKDGENDDPDGSASRGNWWQAFDFSFDRIPVLLGLVYQSFWTIGSDNKGLHEGSLYLKIGGGIQWGSIDRFCCGSYFVGSTSEIGVATSEYA</sequence>
<feature type="compositionally biased region" description="Low complexity" evidence="1">
    <location>
        <begin position="10"/>
        <end position="24"/>
    </location>
</feature>
<name>A0A835LJ35_9MAGN</name>
<feature type="region of interest" description="Disordered" evidence="1">
    <location>
        <begin position="1"/>
        <end position="101"/>
    </location>
</feature>
<proteinExistence type="predicted"/>
<protein>
    <submittedName>
        <fullName evidence="2">Uncharacterized protein</fullName>
    </submittedName>
</protein>